<keyword evidence="4" id="KW-0539">Nucleus</keyword>
<reference evidence="9" key="4">
    <citation type="submission" date="2022-06" db="UniProtKB">
        <authorList>
            <consortium name="EnsemblMetazoa"/>
        </authorList>
    </citation>
    <scope>IDENTIFICATION</scope>
</reference>
<evidence type="ECO:0000313" key="11">
    <source>
        <dbReference type="Proteomes" id="UP000616769"/>
    </source>
</evidence>
<dbReference type="PANTHER" id="PTHR13230:SF5">
    <property type="entry name" value="GENERAL TRANSCRIPTION FACTOR 3C POLYPEPTIDE 5"/>
    <property type="match status" value="1"/>
</dbReference>
<evidence type="ECO:0000256" key="1">
    <source>
        <dbReference type="ARBA" id="ARBA00004123"/>
    </source>
</evidence>
<feature type="domain" description="Transcription factor IIIC subunit Tfc1/Sfc1 triple barrel" evidence="6">
    <location>
        <begin position="33"/>
        <end position="137"/>
    </location>
</feature>
<evidence type="ECO:0000256" key="3">
    <source>
        <dbReference type="ARBA" id="ARBA00023163"/>
    </source>
</evidence>
<dbReference type="InterPro" id="IPR019136">
    <property type="entry name" value="TF_IIIC_su-5_HTH"/>
</dbReference>
<protein>
    <submittedName>
        <fullName evidence="7 8">General transcription factor 3C polypeptide 5</fullName>
    </submittedName>
</protein>
<keyword evidence="2" id="KW-0238">DNA-binding</keyword>
<dbReference type="VEuPathDB" id="VectorBase:SSCA004144"/>
<dbReference type="Pfam" id="PF17682">
    <property type="entry name" value="Tau95_N"/>
    <property type="match status" value="1"/>
</dbReference>
<feature type="domain" description="Transcription factor IIIC subunit 5 HTH" evidence="5">
    <location>
        <begin position="204"/>
        <end position="314"/>
    </location>
</feature>
<sequence length="460" mass="54116">MESDGTQNEKGNNTQKLSISFGPITDCWPSMFAIKAPGNVENLNNFYKCCGGLKQIEKTFKSPNERIRFRFRPDDPNSMPMYSDRSKCSNIVLRVRRPKKKSNNDCSQPLAFEDYHFEAFAIVDTLFHFDDIICDMQLIPTANDVRNELMRSDFILNCSPEFNLKEDESSTLIKQYFYSRFGHVRQTFSSMRKPSEKEFQLDFIKRIRKSRKVKVLYVQWDQPVPKSFPISESDLALFDQKIVSKIKECFQLRPIWSRFALLCVCQCTPLMLRLILPAFSFSFENGPFRNLWVSYGYDPREDPKSKIYQLLDTRIFISPNSIDRSNQMNSNEIQTDWIKQSNETKKFDENGYKFRLESLSSIRRTNFQLCDIELEEVQQILHENDGKESEFTEKDGWLERGTIDRIRSIMNRIISELVVKNPFLSENACEQDIEYEDIEVSQVFDDPFFDCIENENECET</sequence>
<evidence type="ECO:0000259" key="5">
    <source>
        <dbReference type="Pfam" id="PF09734"/>
    </source>
</evidence>
<dbReference type="EMBL" id="JXLN01012993">
    <property type="protein sequence ID" value="KPM09000.1"/>
    <property type="molecule type" value="Genomic_DNA"/>
</dbReference>
<evidence type="ECO:0000313" key="8">
    <source>
        <dbReference type="EMBL" id="KPM09000.1"/>
    </source>
</evidence>
<name>A0A132AF00_SARSC</name>
<keyword evidence="10" id="KW-1185">Reference proteome</keyword>
<evidence type="ECO:0000313" key="10">
    <source>
        <dbReference type="Proteomes" id="UP000070412"/>
    </source>
</evidence>
<dbReference type="GO" id="GO:0006384">
    <property type="term" value="P:transcription initiation at RNA polymerase III promoter"/>
    <property type="evidence" value="ECO:0007669"/>
    <property type="project" value="InterPro"/>
</dbReference>
<evidence type="ECO:0000313" key="9">
    <source>
        <dbReference type="EnsemblMetazoa" id="KAF7491589.1"/>
    </source>
</evidence>
<dbReference type="GO" id="GO:0005634">
    <property type="term" value="C:nucleus"/>
    <property type="evidence" value="ECO:0007669"/>
    <property type="project" value="UniProtKB-SubCell"/>
</dbReference>
<evidence type="ECO:0000313" key="7">
    <source>
        <dbReference type="EMBL" id="KAF7491589.1"/>
    </source>
</evidence>
<dbReference type="InterPro" id="IPR041499">
    <property type="entry name" value="Tfc1/Sfc1_N"/>
</dbReference>
<gene>
    <name evidence="8" type="ORF">QR98_0075290</name>
    <name evidence="7" type="ORF">SSS_3175</name>
</gene>
<dbReference type="GO" id="GO:0001002">
    <property type="term" value="F:RNA polymerase III type 1 promoter sequence-specific DNA binding"/>
    <property type="evidence" value="ECO:0007669"/>
    <property type="project" value="TreeGrafter"/>
</dbReference>
<reference evidence="7" key="3">
    <citation type="submission" date="2020-01" db="EMBL/GenBank/DDBJ databases">
        <authorList>
            <person name="Korhonen P.K.K."/>
            <person name="Guangxu M.G."/>
            <person name="Wang T.W."/>
            <person name="Stroehlein A.J.S."/>
            <person name="Young N.D."/>
            <person name="Ang C.-S.A."/>
            <person name="Fernando D.W.F."/>
            <person name="Lu H.L."/>
            <person name="Taylor S.T."/>
            <person name="Ehtesham M.E.M."/>
            <person name="Najaraj S.H.N."/>
            <person name="Harsha G.H.G."/>
            <person name="Madugundu A.M."/>
            <person name="Renuse S.R."/>
            <person name="Holt D.H."/>
            <person name="Pandey A.P."/>
            <person name="Papenfuss A.P."/>
            <person name="Gasser R.B.G."/>
            <person name="Fischer K.F."/>
        </authorList>
    </citation>
    <scope>NUCLEOTIDE SEQUENCE</scope>
    <source>
        <strain evidence="7">SSS_KF_BRIS2020</strain>
    </source>
</reference>
<dbReference type="Proteomes" id="UP000070412">
    <property type="component" value="Unassembled WGS sequence"/>
</dbReference>
<evidence type="ECO:0000256" key="4">
    <source>
        <dbReference type="ARBA" id="ARBA00023242"/>
    </source>
</evidence>
<dbReference type="InterPro" id="IPR042536">
    <property type="entry name" value="TFIIIC_tauA_Sfc1"/>
</dbReference>
<dbReference type="PANTHER" id="PTHR13230">
    <property type="entry name" value="GENERAL TRANSCRIPTION FACTOR IIIC, POLYPEPTIDE 5"/>
    <property type="match status" value="1"/>
</dbReference>
<dbReference type="OrthoDB" id="5598268at2759"/>
<dbReference type="InterPro" id="IPR040454">
    <property type="entry name" value="TF_IIIC_Tfc1/Sfc1"/>
</dbReference>
<reference evidence="8 11" key="1">
    <citation type="journal article" date="2015" name="Parasit. Vectors">
        <title>Draft genome of the scabies mite.</title>
        <authorList>
            <person name="Rider S.D.Jr."/>
            <person name="Morgan M.S."/>
            <person name="Arlian L.G."/>
        </authorList>
    </citation>
    <scope>NUCLEOTIDE SEQUENCE [LARGE SCALE GENOMIC DNA]</scope>
    <source>
        <strain evidence="8">Arlian Lab</strain>
    </source>
</reference>
<dbReference type="Gene3D" id="3.30.200.160">
    <property type="entry name" value="TFIIIC, subcomplex tauA, subunit Sfc1, barrel domain"/>
    <property type="match status" value="1"/>
</dbReference>
<dbReference type="GO" id="GO:0001003">
    <property type="term" value="F:RNA polymerase III type 2 promoter sequence-specific DNA binding"/>
    <property type="evidence" value="ECO:0007669"/>
    <property type="project" value="TreeGrafter"/>
</dbReference>
<comment type="subcellular location">
    <subcellularLocation>
        <location evidence="1">Nucleus</location>
    </subcellularLocation>
</comment>
<dbReference type="AlphaFoldDB" id="A0A132AF00"/>
<evidence type="ECO:0000256" key="2">
    <source>
        <dbReference type="ARBA" id="ARBA00023125"/>
    </source>
</evidence>
<dbReference type="EnsemblMetazoa" id="SSS_3175s_mrna">
    <property type="protein sequence ID" value="KAF7491589.1"/>
    <property type="gene ID" value="SSS_3175"/>
</dbReference>
<dbReference type="Pfam" id="PF09734">
    <property type="entry name" value="Tau95"/>
    <property type="match status" value="1"/>
</dbReference>
<dbReference type="GO" id="GO:0000127">
    <property type="term" value="C:transcription factor TFIIIC complex"/>
    <property type="evidence" value="ECO:0007669"/>
    <property type="project" value="InterPro"/>
</dbReference>
<organism evidence="8 11">
    <name type="scientific">Sarcoptes scabiei</name>
    <name type="common">Itch mite</name>
    <name type="synonym">Acarus scabiei</name>
    <dbReference type="NCBI Taxonomy" id="52283"/>
    <lineage>
        <taxon>Eukaryota</taxon>
        <taxon>Metazoa</taxon>
        <taxon>Ecdysozoa</taxon>
        <taxon>Arthropoda</taxon>
        <taxon>Chelicerata</taxon>
        <taxon>Arachnida</taxon>
        <taxon>Acari</taxon>
        <taxon>Acariformes</taxon>
        <taxon>Sarcoptiformes</taxon>
        <taxon>Astigmata</taxon>
        <taxon>Psoroptidia</taxon>
        <taxon>Sarcoptoidea</taxon>
        <taxon>Sarcoptidae</taxon>
        <taxon>Sarcoptinae</taxon>
        <taxon>Sarcoptes</taxon>
    </lineage>
</organism>
<proteinExistence type="predicted"/>
<accession>A0A132AF00</accession>
<dbReference type="EMBL" id="WVUK01000058">
    <property type="protein sequence ID" value="KAF7491589.1"/>
    <property type="molecule type" value="Genomic_DNA"/>
</dbReference>
<dbReference type="Proteomes" id="UP000616769">
    <property type="component" value="Unassembled WGS sequence"/>
</dbReference>
<reference evidence="10" key="2">
    <citation type="journal article" date="2020" name="PLoS Negl. Trop. Dis.">
        <title>High-quality nuclear genome for Sarcoptes scabiei-A critical resource for a neglected parasite.</title>
        <authorList>
            <person name="Korhonen P.K."/>
            <person name="Gasser R.B."/>
            <person name="Ma G."/>
            <person name="Wang T."/>
            <person name="Stroehlein A.J."/>
            <person name="Young N.D."/>
            <person name="Ang C.S."/>
            <person name="Fernando D.D."/>
            <person name="Lu H.C."/>
            <person name="Taylor S."/>
            <person name="Reynolds S.L."/>
            <person name="Mofiz E."/>
            <person name="Najaraj S.H."/>
            <person name="Gowda H."/>
            <person name="Madugundu A."/>
            <person name="Renuse S."/>
            <person name="Holt D."/>
            <person name="Pandey A."/>
            <person name="Papenfuss A.T."/>
            <person name="Fischer K."/>
        </authorList>
    </citation>
    <scope>NUCLEOTIDE SEQUENCE [LARGE SCALE GENOMIC DNA]</scope>
</reference>
<evidence type="ECO:0000259" key="6">
    <source>
        <dbReference type="Pfam" id="PF17682"/>
    </source>
</evidence>
<keyword evidence="3" id="KW-0804">Transcription</keyword>
<dbReference type="OMA" id="PPEYFVR"/>